<dbReference type="EMBL" id="JAPZBU010000008">
    <property type="protein sequence ID" value="KAJ5392165.1"/>
    <property type="molecule type" value="Genomic_DNA"/>
</dbReference>
<protein>
    <submittedName>
        <fullName evidence="1">Uncharacterized protein</fullName>
    </submittedName>
</protein>
<gene>
    <name evidence="1" type="ORF">N7509_007655</name>
</gene>
<reference evidence="1" key="2">
    <citation type="journal article" date="2023" name="IMA Fungus">
        <title>Comparative genomic study of the Penicillium genus elucidates a diverse pangenome and 15 lateral gene transfer events.</title>
        <authorList>
            <person name="Petersen C."/>
            <person name="Sorensen T."/>
            <person name="Nielsen M.R."/>
            <person name="Sondergaard T.E."/>
            <person name="Sorensen J.L."/>
            <person name="Fitzpatrick D.A."/>
            <person name="Frisvad J.C."/>
            <person name="Nielsen K.L."/>
        </authorList>
    </citation>
    <scope>NUCLEOTIDE SEQUENCE</scope>
    <source>
        <strain evidence="1">IBT 29677</strain>
    </source>
</reference>
<evidence type="ECO:0000313" key="1">
    <source>
        <dbReference type="EMBL" id="KAJ5392165.1"/>
    </source>
</evidence>
<evidence type="ECO:0000313" key="2">
    <source>
        <dbReference type="Proteomes" id="UP001147747"/>
    </source>
</evidence>
<accession>A0A9X0B8K2</accession>
<keyword evidence="2" id="KW-1185">Reference proteome</keyword>
<proteinExistence type="predicted"/>
<dbReference type="AlphaFoldDB" id="A0A9X0B8K2"/>
<dbReference type="Proteomes" id="UP001147747">
    <property type="component" value="Unassembled WGS sequence"/>
</dbReference>
<organism evidence="1 2">
    <name type="scientific">Penicillium cosmopolitanum</name>
    <dbReference type="NCBI Taxonomy" id="1131564"/>
    <lineage>
        <taxon>Eukaryota</taxon>
        <taxon>Fungi</taxon>
        <taxon>Dikarya</taxon>
        <taxon>Ascomycota</taxon>
        <taxon>Pezizomycotina</taxon>
        <taxon>Eurotiomycetes</taxon>
        <taxon>Eurotiomycetidae</taxon>
        <taxon>Eurotiales</taxon>
        <taxon>Aspergillaceae</taxon>
        <taxon>Penicillium</taxon>
    </lineage>
</organism>
<dbReference type="RefSeq" id="XP_056487843.1">
    <property type="nucleotide sequence ID" value="XM_056632292.1"/>
</dbReference>
<dbReference type="OrthoDB" id="5137131at2759"/>
<name>A0A9X0B8K2_9EURO</name>
<dbReference type="GeneID" id="81371272"/>
<comment type="caution">
    <text evidence="1">The sequence shown here is derived from an EMBL/GenBank/DDBJ whole genome shotgun (WGS) entry which is preliminary data.</text>
</comment>
<sequence>MAVASAEFSCIKPVNPIPAGPPGVCCEKLDQNALLGFLYTGKTCMSSLRSYSQDWDFICEKKGIAANGFELKASEPIKWMKPRVERQPIALVKMGEKQLVVTRLCGYSLLLGYIREKYLVKWMMTSSD</sequence>
<reference evidence="1" key="1">
    <citation type="submission" date="2022-12" db="EMBL/GenBank/DDBJ databases">
        <authorList>
            <person name="Petersen C."/>
        </authorList>
    </citation>
    <scope>NUCLEOTIDE SEQUENCE</scope>
    <source>
        <strain evidence="1">IBT 29677</strain>
    </source>
</reference>